<sequence length="29" mass="3464">MMNERNQRRLFWMAMLLLVLGGLKLMGQI</sequence>
<accession>A0A447IBN0</accession>
<dbReference type="AlphaFoldDB" id="A0A447IBN0"/>
<name>A0A447IBN0_9HYPH</name>
<protein>
    <submittedName>
        <fullName evidence="1">Uncharacterized protein</fullName>
    </submittedName>
</protein>
<dbReference type="EMBL" id="UZWD01000025">
    <property type="protein sequence ID" value="VDS04888.1"/>
    <property type="molecule type" value="Genomic_DNA"/>
</dbReference>
<evidence type="ECO:0000313" key="1">
    <source>
        <dbReference type="EMBL" id="VDS04888.1"/>
    </source>
</evidence>
<reference evidence="1 2" key="1">
    <citation type="submission" date="2018-12" db="EMBL/GenBank/DDBJ databases">
        <authorList>
            <person name="Criscuolo A."/>
        </authorList>
    </citation>
    <scope>NUCLEOTIDE SEQUENCE [LARGE SCALE GENOMIC DNA]</scope>
    <source>
        <strain evidence="1">ACIP1116281</strain>
    </source>
</reference>
<gene>
    <name evidence="1" type="ORF">DEVEQU_02029</name>
</gene>
<keyword evidence="2" id="KW-1185">Reference proteome</keyword>
<evidence type="ECO:0000313" key="2">
    <source>
        <dbReference type="Proteomes" id="UP000268844"/>
    </source>
</evidence>
<proteinExistence type="predicted"/>
<organism evidence="1 2">
    <name type="scientific">Devosia equisanguinis</name>
    <dbReference type="NCBI Taxonomy" id="2490941"/>
    <lineage>
        <taxon>Bacteria</taxon>
        <taxon>Pseudomonadati</taxon>
        <taxon>Pseudomonadota</taxon>
        <taxon>Alphaproteobacteria</taxon>
        <taxon>Hyphomicrobiales</taxon>
        <taxon>Devosiaceae</taxon>
        <taxon>Devosia</taxon>
    </lineage>
</organism>
<dbReference type="Proteomes" id="UP000268844">
    <property type="component" value="Unassembled WGS sequence"/>
</dbReference>